<dbReference type="RefSeq" id="WP_012376357.1">
    <property type="nucleotide sequence ID" value="NC_010571.1"/>
</dbReference>
<dbReference type="KEGG" id="ote:Oter_3551"/>
<accession>B1ZW76</accession>
<dbReference type="STRING" id="452637.Oter_3551"/>
<organism evidence="1 2">
    <name type="scientific">Opitutus terrae (strain DSM 11246 / JCM 15787 / PB90-1)</name>
    <dbReference type="NCBI Taxonomy" id="452637"/>
    <lineage>
        <taxon>Bacteria</taxon>
        <taxon>Pseudomonadati</taxon>
        <taxon>Verrucomicrobiota</taxon>
        <taxon>Opitutia</taxon>
        <taxon>Opitutales</taxon>
        <taxon>Opitutaceae</taxon>
        <taxon>Opitutus</taxon>
    </lineage>
</organism>
<evidence type="ECO:0000313" key="2">
    <source>
        <dbReference type="Proteomes" id="UP000007013"/>
    </source>
</evidence>
<dbReference type="AlphaFoldDB" id="B1ZW76"/>
<dbReference type="EMBL" id="CP001032">
    <property type="protein sequence ID" value="ACB76828.1"/>
    <property type="molecule type" value="Genomic_DNA"/>
</dbReference>
<evidence type="ECO:0000313" key="1">
    <source>
        <dbReference type="EMBL" id="ACB76828.1"/>
    </source>
</evidence>
<dbReference type="HOGENOM" id="CLU_2650935_0_0_0"/>
<sequence length="76" mass="8614">MSTLNHHVLHARALRADLLASPTVWVPRREVLLDWLAELLARAQDPHYVFDATAMKDLDAVDRFLRDNKVPTAPAT</sequence>
<dbReference type="Proteomes" id="UP000007013">
    <property type="component" value="Chromosome"/>
</dbReference>
<keyword evidence="2" id="KW-1185">Reference proteome</keyword>
<gene>
    <name evidence="1" type="ordered locus">Oter_3551</name>
</gene>
<protein>
    <submittedName>
        <fullName evidence="1">Uncharacterized protein</fullName>
    </submittedName>
</protein>
<name>B1ZW76_OPITP</name>
<reference evidence="1 2" key="1">
    <citation type="journal article" date="2011" name="J. Bacteriol.">
        <title>Genome sequence of the verrucomicrobium Opitutus terrae PB90-1, an abundant inhabitant of rice paddy soil ecosystems.</title>
        <authorList>
            <person name="van Passel M.W."/>
            <person name="Kant R."/>
            <person name="Palva A."/>
            <person name="Copeland A."/>
            <person name="Lucas S."/>
            <person name="Lapidus A."/>
            <person name="Glavina del Rio T."/>
            <person name="Pitluck S."/>
            <person name="Goltsman E."/>
            <person name="Clum A."/>
            <person name="Sun H."/>
            <person name="Schmutz J."/>
            <person name="Larimer F.W."/>
            <person name="Land M.L."/>
            <person name="Hauser L."/>
            <person name="Kyrpides N."/>
            <person name="Mikhailova N."/>
            <person name="Richardson P.P."/>
            <person name="Janssen P.H."/>
            <person name="de Vos W.M."/>
            <person name="Smidt H."/>
        </authorList>
    </citation>
    <scope>NUCLEOTIDE SEQUENCE [LARGE SCALE GENOMIC DNA]</scope>
    <source>
        <strain evidence="2">DSM 11246 / JCM 15787 / PB90-1</strain>
    </source>
</reference>
<proteinExistence type="predicted"/>